<accession>A0AA38IPL3</accession>
<protein>
    <submittedName>
        <fullName evidence="1">Uncharacterized protein</fullName>
    </submittedName>
</protein>
<dbReference type="AlphaFoldDB" id="A0AA38IPL3"/>
<keyword evidence="2" id="KW-1185">Reference proteome</keyword>
<comment type="caution">
    <text evidence="1">The sequence shown here is derived from an EMBL/GenBank/DDBJ whole genome shotgun (WGS) entry which is preliminary data.</text>
</comment>
<reference evidence="1" key="1">
    <citation type="journal article" date="2023" name="G3 (Bethesda)">
        <title>Whole genome assemblies of Zophobas morio and Tenebrio molitor.</title>
        <authorList>
            <person name="Kaur S."/>
            <person name="Stinson S.A."/>
            <person name="diCenzo G.C."/>
        </authorList>
    </citation>
    <scope>NUCLEOTIDE SEQUENCE</scope>
    <source>
        <strain evidence="1">QUZm001</strain>
    </source>
</reference>
<dbReference type="EMBL" id="JALNTZ010000002">
    <property type="protein sequence ID" value="KAJ3660947.1"/>
    <property type="molecule type" value="Genomic_DNA"/>
</dbReference>
<evidence type="ECO:0000313" key="2">
    <source>
        <dbReference type="Proteomes" id="UP001168821"/>
    </source>
</evidence>
<evidence type="ECO:0000313" key="1">
    <source>
        <dbReference type="EMBL" id="KAJ3660947.1"/>
    </source>
</evidence>
<sequence>MFSLKNTSFISRNLDISSLNEEKRRIIQTVESLLHQKFRSSRTFMAGGCAAFLLGRTSSYTDIDIYVEADENTQKWAKDNCADNHMSKYDYLYQSKWPCCYLKFDGFIFNIIFVEPRLQFSLEARILCILKSFDLTACKVAIHFSSGINPVLVEWKLTDLNFDNVKKKDRIIKYKKRIEKNEKEQRFDPNSLSMLAYTVVVDHDDSYRAAGQIL</sequence>
<organism evidence="1 2">
    <name type="scientific">Zophobas morio</name>
    <dbReference type="NCBI Taxonomy" id="2755281"/>
    <lineage>
        <taxon>Eukaryota</taxon>
        <taxon>Metazoa</taxon>
        <taxon>Ecdysozoa</taxon>
        <taxon>Arthropoda</taxon>
        <taxon>Hexapoda</taxon>
        <taxon>Insecta</taxon>
        <taxon>Pterygota</taxon>
        <taxon>Neoptera</taxon>
        <taxon>Endopterygota</taxon>
        <taxon>Coleoptera</taxon>
        <taxon>Polyphaga</taxon>
        <taxon>Cucujiformia</taxon>
        <taxon>Tenebrionidae</taxon>
        <taxon>Zophobas</taxon>
    </lineage>
</organism>
<proteinExistence type="predicted"/>
<dbReference type="Proteomes" id="UP001168821">
    <property type="component" value="Unassembled WGS sequence"/>
</dbReference>
<gene>
    <name evidence="1" type="ORF">Zmor_005373</name>
</gene>
<name>A0AA38IPL3_9CUCU</name>